<evidence type="ECO:0000313" key="3">
    <source>
        <dbReference type="Proteomes" id="UP000298030"/>
    </source>
</evidence>
<accession>A0A4Y7TJN3</accession>
<feature type="compositionally biased region" description="Polar residues" evidence="1">
    <location>
        <begin position="89"/>
        <end position="98"/>
    </location>
</feature>
<proteinExistence type="predicted"/>
<organism evidence="2 3">
    <name type="scientific">Coprinellus micaceus</name>
    <name type="common">Glistening ink-cap mushroom</name>
    <name type="synonym">Coprinus micaceus</name>
    <dbReference type="NCBI Taxonomy" id="71717"/>
    <lineage>
        <taxon>Eukaryota</taxon>
        <taxon>Fungi</taxon>
        <taxon>Dikarya</taxon>
        <taxon>Basidiomycota</taxon>
        <taxon>Agaricomycotina</taxon>
        <taxon>Agaricomycetes</taxon>
        <taxon>Agaricomycetidae</taxon>
        <taxon>Agaricales</taxon>
        <taxon>Agaricineae</taxon>
        <taxon>Psathyrellaceae</taxon>
        <taxon>Coprinellus</taxon>
    </lineage>
</organism>
<dbReference type="AlphaFoldDB" id="A0A4Y7TJN3"/>
<comment type="caution">
    <text evidence="2">The sequence shown here is derived from an EMBL/GenBank/DDBJ whole genome shotgun (WGS) entry which is preliminary data.</text>
</comment>
<dbReference type="Proteomes" id="UP000298030">
    <property type="component" value="Unassembled WGS sequence"/>
</dbReference>
<protein>
    <submittedName>
        <fullName evidence="2">Uncharacterized protein</fullName>
    </submittedName>
</protein>
<reference evidence="2 3" key="1">
    <citation type="journal article" date="2019" name="Nat. Ecol. Evol.">
        <title>Megaphylogeny resolves global patterns of mushroom evolution.</title>
        <authorList>
            <person name="Varga T."/>
            <person name="Krizsan K."/>
            <person name="Foldi C."/>
            <person name="Dima B."/>
            <person name="Sanchez-Garcia M."/>
            <person name="Sanchez-Ramirez S."/>
            <person name="Szollosi G.J."/>
            <person name="Szarkandi J.G."/>
            <person name="Papp V."/>
            <person name="Albert L."/>
            <person name="Andreopoulos W."/>
            <person name="Angelini C."/>
            <person name="Antonin V."/>
            <person name="Barry K.W."/>
            <person name="Bougher N.L."/>
            <person name="Buchanan P."/>
            <person name="Buyck B."/>
            <person name="Bense V."/>
            <person name="Catcheside P."/>
            <person name="Chovatia M."/>
            <person name="Cooper J."/>
            <person name="Damon W."/>
            <person name="Desjardin D."/>
            <person name="Finy P."/>
            <person name="Geml J."/>
            <person name="Haridas S."/>
            <person name="Hughes K."/>
            <person name="Justo A."/>
            <person name="Karasinski D."/>
            <person name="Kautmanova I."/>
            <person name="Kiss B."/>
            <person name="Kocsube S."/>
            <person name="Kotiranta H."/>
            <person name="LaButti K.M."/>
            <person name="Lechner B.E."/>
            <person name="Liimatainen K."/>
            <person name="Lipzen A."/>
            <person name="Lukacs Z."/>
            <person name="Mihaltcheva S."/>
            <person name="Morgado L.N."/>
            <person name="Niskanen T."/>
            <person name="Noordeloos M.E."/>
            <person name="Ohm R.A."/>
            <person name="Ortiz-Santana B."/>
            <person name="Ovrebo C."/>
            <person name="Racz N."/>
            <person name="Riley R."/>
            <person name="Savchenko A."/>
            <person name="Shiryaev A."/>
            <person name="Soop K."/>
            <person name="Spirin V."/>
            <person name="Szebenyi C."/>
            <person name="Tomsovsky M."/>
            <person name="Tulloss R.E."/>
            <person name="Uehling J."/>
            <person name="Grigoriev I.V."/>
            <person name="Vagvolgyi C."/>
            <person name="Papp T."/>
            <person name="Martin F.M."/>
            <person name="Miettinen O."/>
            <person name="Hibbett D.S."/>
            <person name="Nagy L.G."/>
        </authorList>
    </citation>
    <scope>NUCLEOTIDE SEQUENCE [LARGE SCALE GENOMIC DNA]</scope>
    <source>
        <strain evidence="2 3">FP101781</strain>
    </source>
</reference>
<name>A0A4Y7TJN3_COPMI</name>
<sequence length="98" mass="10916">MSMGSAVQYRRIGQGIQDVHPSCSRMQWCPAPLQSERAIIGGGDSGLKERAIIDETGREMKRYRRRSPLMTQSPRGCEARCQGVHERSSGTLTRISPL</sequence>
<keyword evidence="3" id="KW-1185">Reference proteome</keyword>
<evidence type="ECO:0000313" key="2">
    <source>
        <dbReference type="EMBL" id="TEB34393.1"/>
    </source>
</evidence>
<evidence type="ECO:0000256" key="1">
    <source>
        <dbReference type="SAM" id="MobiDB-lite"/>
    </source>
</evidence>
<gene>
    <name evidence="2" type="ORF">FA13DRAFT_1729897</name>
</gene>
<feature type="region of interest" description="Disordered" evidence="1">
    <location>
        <begin position="67"/>
        <end position="98"/>
    </location>
</feature>
<dbReference type="EMBL" id="QPFP01000010">
    <property type="protein sequence ID" value="TEB34393.1"/>
    <property type="molecule type" value="Genomic_DNA"/>
</dbReference>